<evidence type="ECO:0000313" key="1">
    <source>
        <dbReference type="EMBL" id="TXF86667.1"/>
    </source>
</evidence>
<protein>
    <submittedName>
        <fullName evidence="1">Uncharacterized protein</fullName>
    </submittedName>
</protein>
<evidence type="ECO:0000313" key="2">
    <source>
        <dbReference type="Proteomes" id="UP000321907"/>
    </source>
</evidence>
<dbReference type="RefSeq" id="WP_147932429.1">
    <property type="nucleotide sequence ID" value="NZ_VOXD01000039.1"/>
</dbReference>
<organism evidence="1 2">
    <name type="scientific">Neolewinella aurantiaca</name>
    <dbReference type="NCBI Taxonomy" id="2602767"/>
    <lineage>
        <taxon>Bacteria</taxon>
        <taxon>Pseudomonadati</taxon>
        <taxon>Bacteroidota</taxon>
        <taxon>Saprospiria</taxon>
        <taxon>Saprospirales</taxon>
        <taxon>Lewinellaceae</taxon>
        <taxon>Neolewinella</taxon>
    </lineage>
</organism>
<accession>A0A5C7FH77</accession>
<gene>
    <name evidence="1" type="ORF">FUA23_19380</name>
</gene>
<name>A0A5C7FH77_9BACT</name>
<comment type="caution">
    <text evidence="1">The sequence shown here is derived from an EMBL/GenBank/DDBJ whole genome shotgun (WGS) entry which is preliminary data.</text>
</comment>
<proteinExistence type="predicted"/>
<keyword evidence="2" id="KW-1185">Reference proteome</keyword>
<dbReference type="AlphaFoldDB" id="A0A5C7FH77"/>
<reference evidence="1 2" key="1">
    <citation type="submission" date="2019-08" db="EMBL/GenBank/DDBJ databases">
        <title>Lewinella sp. strain SSH13 Genome sequencing and assembly.</title>
        <authorList>
            <person name="Kim I."/>
        </authorList>
    </citation>
    <scope>NUCLEOTIDE SEQUENCE [LARGE SCALE GENOMIC DNA]</scope>
    <source>
        <strain evidence="1 2">SSH13</strain>
    </source>
</reference>
<dbReference type="Proteomes" id="UP000321907">
    <property type="component" value="Unassembled WGS sequence"/>
</dbReference>
<dbReference type="EMBL" id="VOXD01000039">
    <property type="protein sequence ID" value="TXF86667.1"/>
    <property type="molecule type" value="Genomic_DNA"/>
</dbReference>
<sequence length="92" mass="10358">MFKKIAKLITSVKPDTAPAPAPYEAARFATAYAEISGFVHSGDIGFGSGLGKNKVYQNLRKTWPLEDQQDFVVWLAHQLKDARKGWKVNSYW</sequence>